<sequence length="175" mass="19587">MHEGGIRENTYVLEKNWEVVRENIKMREPEGQISLHPTCPTCHILPNCPTCHILPVLPTTFYLSYLLHSTCPTCHILPVLPNSSNFPELFIHPTLSLALPYSFSGYDLKYDPSPLSTTHLIHSYPRYGHQTTREGVSVPLECCHRHRSPNLFTPVANCVQLGNSQLSLTGSLGGV</sequence>
<evidence type="ECO:0000313" key="1">
    <source>
        <dbReference type="EMBL" id="KAK3853544.1"/>
    </source>
</evidence>
<reference evidence="1" key="1">
    <citation type="submission" date="2023-10" db="EMBL/GenBank/DDBJ databases">
        <title>Genome assemblies of two species of porcelain crab, Petrolisthes cinctipes and Petrolisthes manimaculis (Anomura: Porcellanidae).</title>
        <authorList>
            <person name="Angst P."/>
        </authorList>
    </citation>
    <scope>NUCLEOTIDE SEQUENCE</scope>
    <source>
        <strain evidence="1">PB745_01</strain>
        <tissue evidence="1">Gill</tissue>
    </source>
</reference>
<proteinExistence type="predicted"/>
<evidence type="ECO:0000313" key="2">
    <source>
        <dbReference type="Proteomes" id="UP001286313"/>
    </source>
</evidence>
<dbReference type="EMBL" id="JAWQEG010006920">
    <property type="protein sequence ID" value="KAK3853544.1"/>
    <property type="molecule type" value="Genomic_DNA"/>
</dbReference>
<name>A0AAE1EIL6_PETCI</name>
<organism evidence="1 2">
    <name type="scientific">Petrolisthes cinctipes</name>
    <name type="common">Flat porcelain crab</name>
    <dbReference type="NCBI Taxonomy" id="88211"/>
    <lineage>
        <taxon>Eukaryota</taxon>
        <taxon>Metazoa</taxon>
        <taxon>Ecdysozoa</taxon>
        <taxon>Arthropoda</taxon>
        <taxon>Crustacea</taxon>
        <taxon>Multicrustacea</taxon>
        <taxon>Malacostraca</taxon>
        <taxon>Eumalacostraca</taxon>
        <taxon>Eucarida</taxon>
        <taxon>Decapoda</taxon>
        <taxon>Pleocyemata</taxon>
        <taxon>Anomura</taxon>
        <taxon>Galatheoidea</taxon>
        <taxon>Porcellanidae</taxon>
        <taxon>Petrolisthes</taxon>
    </lineage>
</organism>
<gene>
    <name evidence="1" type="ORF">Pcinc_039922</name>
</gene>
<comment type="caution">
    <text evidence="1">The sequence shown here is derived from an EMBL/GenBank/DDBJ whole genome shotgun (WGS) entry which is preliminary data.</text>
</comment>
<dbReference type="AlphaFoldDB" id="A0AAE1EIL6"/>
<dbReference type="Proteomes" id="UP001286313">
    <property type="component" value="Unassembled WGS sequence"/>
</dbReference>
<accession>A0AAE1EIL6</accession>
<keyword evidence="2" id="KW-1185">Reference proteome</keyword>
<protein>
    <submittedName>
        <fullName evidence="1">Uncharacterized protein</fullName>
    </submittedName>
</protein>